<name>A0A0C3S4A9_PHLG1</name>
<feature type="domain" description="AB hydrolase-1" evidence="1">
    <location>
        <begin position="30"/>
        <end position="346"/>
    </location>
</feature>
<dbReference type="SUPFAM" id="SSF53474">
    <property type="entry name" value="alpha/beta-Hydrolases"/>
    <property type="match status" value="1"/>
</dbReference>
<sequence length="353" mass="37923">MPTAPINDSGAYVYYEDSGVPSDVRDYATIVLVHGYSFNSATFRRLFPHASARGLRIFTMNMRDYHGSSTYSAEELAAMQGPDTALHAAAVRQFGRDVAGFLTFVCTTQGVPPLVVDGDRKTGGVALVTWSLSNMALLAILGDPGTLDSASAAVLSRCLRKVVLYDCPNVMAGATFPGGGSSPHFPLFSAEVPPAQRPAAFAQWISSYFAPPPPGARVTAETICACAVLPARAPTVCTLTADEFADTFEPSVIERSGLILGSSGLLATLHQNAHRALLDADAVLPGVEGVALWCDQSAWICVWGMRALQDFLEREPAPGKRKRQISVKKLENANHFIHWEDPERFVGVLKEVV</sequence>
<protein>
    <recommendedName>
        <fullName evidence="1">AB hydrolase-1 domain-containing protein</fullName>
    </recommendedName>
</protein>
<accession>A0A0C3S4A9</accession>
<dbReference type="AlphaFoldDB" id="A0A0C3S4A9"/>
<evidence type="ECO:0000313" key="3">
    <source>
        <dbReference type="Proteomes" id="UP000053257"/>
    </source>
</evidence>
<dbReference type="Proteomes" id="UP000053257">
    <property type="component" value="Unassembled WGS sequence"/>
</dbReference>
<keyword evidence="3" id="KW-1185">Reference proteome</keyword>
<dbReference type="HOGENOM" id="CLU_045014_0_0_1"/>
<dbReference type="OrthoDB" id="3466517at2759"/>
<dbReference type="InterPro" id="IPR029058">
    <property type="entry name" value="AB_hydrolase_fold"/>
</dbReference>
<dbReference type="Pfam" id="PF12697">
    <property type="entry name" value="Abhydrolase_6"/>
    <property type="match status" value="1"/>
</dbReference>
<evidence type="ECO:0000313" key="2">
    <source>
        <dbReference type="EMBL" id="KIP10566.1"/>
    </source>
</evidence>
<proteinExistence type="predicted"/>
<dbReference type="InterPro" id="IPR000073">
    <property type="entry name" value="AB_hydrolase_1"/>
</dbReference>
<reference evidence="2 3" key="1">
    <citation type="journal article" date="2014" name="PLoS Genet.">
        <title>Analysis of the Phlebiopsis gigantea genome, transcriptome and secretome provides insight into its pioneer colonization strategies of wood.</title>
        <authorList>
            <person name="Hori C."/>
            <person name="Ishida T."/>
            <person name="Igarashi K."/>
            <person name="Samejima M."/>
            <person name="Suzuki H."/>
            <person name="Master E."/>
            <person name="Ferreira P."/>
            <person name="Ruiz-Duenas F.J."/>
            <person name="Held B."/>
            <person name="Canessa P."/>
            <person name="Larrondo L.F."/>
            <person name="Schmoll M."/>
            <person name="Druzhinina I.S."/>
            <person name="Kubicek C.P."/>
            <person name="Gaskell J.A."/>
            <person name="Kersten P."/>
            <person name="St John F."/>
            <person name="Glasner J."/>
            <person name="Sabat G."/>
            <person name="Splinter BonDurant S."/>
            <person name="Syed K."/>
            <person name="Yadav J."/>
            <person name="Mgbeahuruike A.C."/>
            <person name="Kovalchuk A."/>
            <person name="Asiegbu F.O."/>
            <person name="Lackner G."/>
            <person name="Hoffmeister D."/>
            <person name="Rencoret J."/>
            <person name="Gutierrez A."/>
            <person name="Sun H."/>
            <person name="Lindquist E."/>
            <person name="Barry K."/>
            <person name="Riley R."/>
            <person name="Grigoriev I.V."/>
            <person name="Henrissat B."/>
            <person name="Kues U."/>
            <person name="Berka R.M."/>
            <person name="Martinez A.T."/>
            <person name="Covert S.F."/>
            <person name="Blanchette R.A."/>
            <person name="Cullen D."/>
        </authorList>
    </citation>
    <scope>NUCLEOTIDE SEQUENCE [LARGE SCALE GENOMIC DNA]</scope>
    <source>
        <strain evidence="2 3">11061_1 CR5-6</strain>
    </source>
</reference>
<organism evidence="2 3">
    <name type="scientific">Phlebiopsis gigantea (strain 11061_1 CR5-6)</name>
    <name type="common">White-rot fungus</name>
    <name type="synonym">Peniophora gigantea</name>
    <dbReference type="NCBI Taxonomy" id="745531"/>
    <lineage>
        <taxon>Eukaryota</taxon>
        <taxon>Fungi</taxon>
        <taxon>Dikarya</taxon>
        <taxon>Basidiomycota</taxon>
        <taxon>Agaricomycotina</taxon>
        <taxon>Agaricomycetes</taxon>
        <taxon>Polyporales</taxon>
        <taxon>Phanerochaetaceae</taxon>
        <taxon>Phlebiopsis</taxon>
    </lineage>
</organism>
<evidence type="ECO:0000259" key="1">
    <source>
        <dbReference type="Pfam" id="PF12697"/>
    </source>
</evidence>
<gene>
    <name evidence="2" type="ORF">PHLGIDRAFT_125442</name>
</gene>
<dbReference type="EMBL" id="KN840453">
    <property type="protein sequence ID" value="KIP10566.1"/>
    <property type="molecule type" value="Genomic_DNA"/>
</dbReference>
<dbReference type="Gene3D" id="3.40.50.1820">
    <property type="entry name" value="alpha/beta hydrolase"/>
    <property type="match status" value="1"/>
</dbReference>